<protein>
    <submittedName>
        <fullName evidence="3">Uncharacterized protein</fullName>
    </submittedName>
</protein>
<evidence type="ECO:0000313" key="4">
    <source>
        <dbReference type="Proteomes" id="UP000012164"/>
    </source>
</evidence>
<keyword evidence="2" id="KW-1133">Transmembrane helix</keyword>
<feature type="region of interest" description="Disordered" evidence="1">
    <location>
        <begin position="36"/>
        <end position="85"/>
    </location>
</feature>
<feature type="compositionally biased region" description="Polar residues" evidence="1">
    <location>
        <begin position="61"/>
        <end position="85"/>
    </location>
</feature>
<keyword evidence="2" id="KW-0812">Transmembrane</keyword>
<dbReference type="EMBL" id="AKWR02000057">
    <property type="protein sequence ID" value="EMJ37992.1"/>
    <property type="molecule type" value="Genomic_DNA"/>
</dbReference>
<comment type="caution">
    <text evidence="3">The sequence shown here is derived from an EMBL/GenBank/DDBJ whole genome shotgun (WGS) entry which is preliminary data.</text>
</comment>
<name>A0A0F6IIW7_LEPIR</name>
<dbReference type="AlphaFoldDB" id="A0A0F6IIW7"/>
<reference evidence="3 4" key="1">
    <citation type="submission" date="2013-01" db="EMBL/GenBank/DDBJ databases">
        <authorList>
            <person name="Harkins D.M."/>
            <person name="Durkin A.S."/>
            <person name="Brinkac L.M."/>
            <person name="Haft D.H."/>
            <person name="Selengut J.D."/>
            <person name="Sanka R."/>
            <person name="DePew J."/>
            <person name="Purushe J."/>
            <person name="Peacock S.J."/>
            <person name="Thaipadungpanit J."/>
            <person name="Wuthiekanun V.W."/>
            <person name="Day N.P."/>
            <person name="Vinetz J.M."/>
            <person name="Sutton G.G."/>
            <person name="Nierman W.C."/>
            <person name="Fouts D.E."/>
        </authorList>
    </citation>
    <scope>NUCLEOTIDE SEQUENCE [LARGE SCALE GENOMIC DNA]</scope>
    <source>
        <strain evidence="3 4">FPW1039</strain>
    </source>
</reference>
<gene>
    <name evidence="3" type="ORF">LEP1GSC079_1801</name>
</gene>
<evidence type="ECO:0000256" key="1">
    <source>
        <dbReference type="SAM" id="MobiDB-lite"/>
    </source>
</evidence>
<accession>A0A0F6IIW7</accession>
<feature type="transmembrane region" description="Helical" evidence="2">
    <location>
        <begin position="88"/>
        <end position="106"/>
    </location>
</feature>
<evidence type="ECO:0000256" key="2">
    <source>
        <dbReference type="SAM" id="Phobius"/>
    </source>
</evidence>
<organism evidence="3 4">
    <name type="scientific">Leptospira interrogans str. FPW1039</name>
    <dbReference type="NCBI Taxonomy" id="1193040"/>
    <lineage>
        <taxon>Bacteria</taxon>
        <taxon>Pseudomonadati</taxon>
        <taxon>Spirochaetota</taxon>
        <taxon>Spirochaetia</taxon>
        <taxon>Leptospirales</taxon>
        <taxon>Leptospiraceae</taxon>
        <taxon>Leptospira</taxon>
    </lineage>
</organism>
<proteinExistence type="predicted"/>
<dbReference type="Proteomes" id="UP000012164">
    <property type="component" value="Unassembled WGS sequence"/>
</dbReference>
<evidence type="ECO:0000313" key="3">
    <source>
        <dbReference type="EMBL" id="EMJ37992.1"/>
    </source>
</evidence>
<keyword evidence="2" id="KW-0472">Membrane</keyword>
<sequence>MLETLLPLGLNLVQGVLGQNQQSKMQSQQNRMNALQSFLRPPPPIPQVSRPSQRMAVPNYSKPQNQKMATQRSLQNVNTRSSDQSDNTTLYIVAGAVAIGGLLLFMKKK</sequence>